<dbReference type="Gene3D" id="3.40.1260.10">
    <property type="entry name" value="DsrEFH-like"/>
    <property type="match status" value="1"/>
</dbReference>
<reference evidence="1 2" key="1">
    <citation type="submission" date="2019-09" db="EMBL/GenBank/DDBJ databases">
        <authorList>
            <person name="Chen X.-Y."/>
        </authorList>
    </citation>
    <scope>NUCLEOTIDE SEQUENCE [LARGE SCALE GENOMIC DNA]</scope>
    <source>
        <strain evidence="1 2">NY5</strain>
    </source>
</reference>
<dbReference type="InterPro" id="IPR007215">
    <property type="entry name" value="Sulphur_relay_TusB/DsrH"/>
</dbReference>
<protein>
    <submittedName>
        <fullName evidence="1">Sulfurtransferase complex subunit TusB</fullName>
    </submittedName>
</protein>
<comment type="caution">
    <text evidence="1">The sequence shown here is derived from an EMBL/GenBank/DDBJ whole genome shotgun (WGS) entry which is preliminary data.</text>
</comment>
<keyword evidence="1" id="KW-0808">Transferase</keyword>
<dbReference type="PANTHER" id="PTHR37526">
    <property type="entry name" value="PROTEIN TUSB"/>
    <property type="match status" value="1"/>
</dbReference>
<dbReference type="SUPFAM" id="SSF75169">
    <property type="entry name" value="DsrEFH-like"/>
    <property type="match status" value="1"/>
</dbReference>
<dbReference type="Pfam" id="PF04077">
    <property type="entry name" value="DsrH"/>
    <property type="match status" value="1"/>
</dbReference>
<gene>
    <name evidence="1" type="primary">dsrH</name>
    <name evidence="1" type="ORF">F0M18_19425</name>
</gene>
<dbReference type="NCBIfam" id="TIGR03011">
    <property type="entry name" value="sulf_tusB_dsrH"/>
    <property type="match status" value="1"/>
</dbReference>
<dbReference type="AlphaFoldDB" id="A0A5B0WN03"/>
<dbReference type="GO" id="GO:1990228">
    <property type="term" value="C:sulfurtransferase complex"/>
    <property type="evidence" value="ECO:0007669"/>
    <property type="project" value="TreeGrafter"/>
</dbReference>
<name>A0A5B0WN03_9GAMM</name>
<dbReference type="InterPro" id="IPR027396">
    <property type="entry name" value="DsrEFH-like"/>
</dbReference>
<organism evidence="1 2">
    <name type="scientific">Pseudohalioglobus sediminis</name>
    <dbReference type="NCBI Taxonomy" id="2606449"/>
    <lineage>
        <taxon>Bacteria</taxon>
        <taxon>Pseudomonadati</taxon>
        <taxon>Pseudomonadota</taxon>
        <taxon>Gammaproteobacteria</taxon>
        <taxon>Cellvibrionales</taxon>
        <taxon>Halieaceae</taxon>
        <taxon>Pseudohalioglobus</taxon>
    </lineage>
</organism>
<dbReference type="GO" id="GO:0016740">
    <property type="term" value="F:transferase activity"/>
    <property type="evidence" value="ECO:0007669"/>
    <property type="project" value="UniProtKB-KW"/>
</dbReference>
<evidence type="ECO:0000313" key="2">
    <source>
        <dbReference type="Proteomes" id="UP000323708"/>
    </source>
</evidence>
<dbReference type="RefSeq" id="WP_149613126.1">
    <property type="nucleotide sequence ID" value="NZ_VTUX01000011.1"/>
</dbReference>
<keyword evidence="2" id="KW-1185">Reference proteome</keyword>
<evidence type="ECO:0000313" key="1">
    <source>
        <dbReference type="EMBL" id="KAA1188206.1"/>
    </source>
</evidence>
<accession>A0A5B0WN03</accession>
<dbReference type="PANTHER" id="PTHR37526:SF1">
    <property type="entry name" value="PROTEIN TUSB"/>
    <property type="match status" value="1"/>
</dbReference>
<dbReference type="Proteomes" id="UP000323708">
    <property type="component" value="Unassembled WGS sequence"/>
</dbReference>
<proteinExistence type="predicted"/>
<sequence>MILHTLTAMAPAQAFSDCLRCAGQQDTIVLMGDGVYNAVAGSAPVRILAQCAARVVVLDVDAAAAGLNGKLDDLALVDMDGLVALSEAYPRQLAWY</sequence>
<dbReference type="EMBL" id="VTUX01000011">
    <property type="protein sequence ID" value="KAA1188206.1"/>
    <property type="molecule type" value="Genomic_DNA"/>
</dbReference>
<dbReference type="GO" id="GO:0002143">
    <property type="term" value="P:tRNA wobble position uridine thiolation"/>
    <property type="evidence" value="ECO:0007669"/>
    <property type="project" value="InterPro"/>
</dbReference>